<comment type="function">
    <text evidence="7">Transfers an acetyl group from acetyl-CoA to L-homoserine, forming acetyl-L-homoserine.</text>
</comment>
<sequence>MENGAVLPEVKIAYETYGQLNEKKDNAVLVCHALTGNAHVSGTAGHPGWWDGLVGPEKWLDTDQYFVICSNVLGGCSGSTGPASLNPKTGRPYATSFPTVTIRDMVRAQKALLDQLGIPRLRCVIGGSMGGMQVLEWGILYPDFMDCLIPIATAARFSPMAIAYNHVAREAIMSDPAWQGGEYYPGPGPVKGLSIARAVGMISYRTAELFEERFGRRLQQSEEPQRELDFHSTYAVESYLRYQGEKLVRRFDANSYLYLLKAMDTHDICRDRGSLAEVLNVIQAEVLLIGVEEDLLYEISHLRNLYQMLKSLYKRTKMLTFSSPFGHDAFLVETDLIGPVVKQVLMQGV</sequence>
<dbReference type="Proteomes" id="UP000196475">
    <property type="component" value="Unassembled WGS sequence"/>
</dbReference>
<dbReference type="Gene3D" id="3.40.50.1820">
    <property type="entry name" value="alpha/beta hydrolase"/>
    <property type="match status" value="1"/>
</dbReference>
<keyword evidence="4 7" id="KW-0808">Transferase</keyword>
<reference evidence="11" key="1">
    <citation type="submission" date="2016-06" db="EMBL/GenBank/DDBJ databases">
        <authorList>
            <person name="Nascimento L."/>
            <person name="Pereira R.V."/>
            <person name="Martins L.F."/>
            <person name="Quaggio R.B."/>
            <person name="Silva A.M."/>
            <person name="Setubal J.C."/>
        </authorList>
    </citation>
    <scope>NUCLEOTIDE SEQUENCE [LARGE SCALE GENOMIC DNA]</scope>
</reference>
<comment type="caution">
    <text evidence="10">The sequence shown here is derived from an EMBL/GenBank/DDBJ whole genome shotgun (WGS) entry which is preliminary data.</text>
</comment>
<dbReference type="PANTHER" id="PTHR32268:SF11">
    <property type="entry name" value="HOMOSERINE O-ACETYLTRANSFERASE"/>
    <property type="match status" value="1"/>
</dbReference>
<comment type="subcellular location">
    <subcellularLocation>
        <location evidence="7">Cytoplasm</location>
    </subcellularLocation>
</comment>
<protein>
    <recommendedName>
        <fullName evidence="7">Homoserine O-acetyltransferase</fullName>
        <shortName evidence="7">HAT</shortName>
        <ecNumber evidence="7">2.3.1.31</ecNumber>
    </recommendedName>
    <alternativeName>
        <fullName evidence="7">Homoserine transacetylase</fullName>
        <shortName evidence="7">HTA</shortName>
    </alternativeName>
</protein>
<dbReference type="GO" id="GO:0004414">
    <property type="term" value="F:homoserine O-acetyltransferase activity"/>
    <property type="evidence" value="ECO:0007669"/>
    <property type="project" value="UniProtKB-UniRule"/>
</dbReference>
<keyword evidence="6 7" id="KW-0012">Acyltransferase</keyword>
<dbReference type="GO" id="GO:0009092">
    <property type="term" value="P:homoserine metabolic process"/>
    <property type="evidence" value="ECO:0007669"/>
    <property type="project" value="TreeGrafter"/>
</dbReference>
<evidence type="ECO:0000313" key="10">
    <source>
        <dbReference type="EMBL" id="OUM86486.1"/>
    </source>
</evidence>
<dbReference type="SUPFAM" id="SSF53474">
    <property type="entry name" value="alpha/beta-Hydrolases"/>
    <property type="match status" value="1"/>
</dbReference>
<dbReference type="InterPro" id="IPR000073">
    <property type="entry name" value="AB_hydrolase_1"/>
</dbReference>
<dbReference type="GO" id="GO:0005737">
    <property type="term" value="C:cytoplasm"/>
    <property type="evidence" value="ECO:0007669"/>
    <property type="project" value="UniProtKB-SubCell"/>
</dbReference>
<comment type="pathway">
    <text evidence="7">Amino-acid biosynthesis; L-methionine biosynthesis via de novo pathway; O-acetyl-L-homoserine from L-homoserine: step 1/1.</text>
</comment>
<dbReference type="EMBL" id="LZRT01000090">
    <property type="protein sequence ID" value="OUM86486.1"/>
    <property type="molecule type" value="Genomic_DNA"/>
</dbReference>
<name>A0A1Y3PK23_9BACI</name>
<evidence type="ECO:0000313" key="11">
    <source>
        <dbReference type="Proteomes" id="UP000196475"/>
    </source>
</evidence>
<dbReference type="Gene3D" id="1.10.1740.110">
    <property type="match status" value="1"/>
</dbReference>
<accession>A0A1Y3PK23</accession>
<dbReference type="PIRSF" id="PIRSF000443">
    <property type="entry name" value="Homoser_Ac_trans"/>
    <property type="match status" value="1"/>
</dbReference>
<evidence type="ECO:0000256" key="5">
    <source>
        <dbReference type="ARBA" id="ARBA00023167"/>
    </source>
</evidence>
<feature type="active site" description="Nucleophile" evidence="7 8">
    <location>
        <position position="128"/>
    </location>
</feature>
<keyword evidence="2 7" id="KW-0963">Cytoplasm</keyword>
<evidence type="ECO:0000256" key="4">
    <source>
        <dbReference type="ARBA" id="ARBA00022679"/>
    </source>
</evidence>
<evidence type="ECO:0000256" key="3">
    <source>
        <dbReference type="ARBA" id="ARBA00022605"/>
    </source>
</evidence>
<evidence type="ECO:0000256" key="2">
    <source>
        <dbReference type="ARBA" id="ARBA00022490"/>
    </source>
</evidence>
<dbReference type="NCBIfam" id="TIGR01392">
    <property type="entry name" value="homoserO_Ac_trn"/>
    <property type="match status" value="1"/>
</dbReference>
<dbReference type="HAMAP" id="MF_00296">
    <property type="entry name" value="MetX_acyltransf"/>
    <property type="match status" value="1"/>
</dbReference>
<comment type="catalytic activity">
    <reaction evidence="7">
        <text>L-homoserine + acetyl-CoA = O-acetyl-L-homoserine + CoA</text>
        <dbReference type="Rhea" id="RHEA:13701"/>
        <dbReference type="ChEBI" id="CHEBI:57287"/>
        <dbReference type="ChEBI" id="CHEBI:57288"/>
        <dbReference type="ChEBI" id="CHEBI:57476"/>
        <dbReference type="ChEBI" id="CHEBI:57716"/>
        <dbReference type="EC" id="2.3.1.31"/>
    </reaction>
</comment>
<gene>
    <name evidence="7" type="primary">metXA</name>
    <name evidence="10" type="ORF">BAA01_06670</name>
</gene>
<feature type="active site" evidence="7 8">
    <location>
        <position position="327"/>
    </location>
</feature>
<comment type="subunit">
    <text evidence="1 7">Homodimer.</text>
</comment>
<dbReference type="InterPro" id="IPR029058">
    <property type="entry name" value="AB_hydrolase_fold"/>
</dbReference>
<dbReference type="Pfam" id="PF00561">
    <property type="entry name" value="Abhydrolase_1"/>
    <property type="match status" value="1"/>
</dbReference>
<evidence type="ECO:0000256" key="7">
    <source>
        <dbReference type="HAMAP-Rule" id="MF_00296"/>
    </source>
</evidence>
<evidence type="ECO:0000256" key="8">
    <source>
        <dbReference type="PIRSR" id="PIRSR000443-1"/>
    </source>
</evidence>
<keyword evidence="5 7" id="KW-0486">Methionine biosynthesis</keyword>
<dbReference type="NCBIfam" id="NF001209">
    <property type="entry name" value="PRK00175.1"/>
    <property type="match status" value="1"/>
</dbReference>
<feature type="binding site" evidence="7">
    <location>
        <position position="197"/>
    </location>
    <ligand>
        <name>substrate</name>
    </ligand>
</feature>
<organism evidence="10 11">
    <name type="scientific">Bacillus thermozeamaize</name>
    <dbReference type="NCBI Taxonomy" id="230954"/>
    <lineage>
        <taxon>Bacteria</taxon>
        <taxon>Bacillati</taxon>
        <taxon>Bacillota</taxon>
        <taxon>Bacilli</taxon>
        <taxon>Bacillales</taxon>
        <taxon>Bacillaceae</taxon>
        <taxon>Bacillus</taxon>
    </lineage>
</organism>
<evidence type="ECO:0000259" key="9">
    <source>
        <dbReference type="Pfam" id="PF00561"/>
    </source>
</evidence>
<dbReference type="EC" id="2.3.1.31" evidence="7"/>
<dbReference type="UniPathway" id="UPA00051">
    <property type="reaction ID" value="UER00074"/>
</dbReference>
<evidence type="ECO:0000256" key="1">
    <source>
        <dbReference type="ARBA" id="ARBA00011738"/>
    </source>
</evidence>
<dbReference type="GO" id="GO:0009086">
    <property type="term" value="P:methionine biosynthetic process"/>
    <property type="evidence" value="ECO:0007669"/>
    <property type="project" value="UniProtKB-UniRule"/>
</dbReference>
<dbReference type="FunFam" id="1.10.1740.110:FF:000001">
    <property type="entry name" value="Homoserine O-acetyltransferase"/>
    <property type="match status" value="1"/>
</dbReference>
<dbReference type="AlphaFoldDB" id="A0A1Y3PK23"/>
<feature type="active site" evidence="7 8">
    <location>
        <position position="294"/>
    </location>
</feature>
<evidence type="ECO:0000256" key="6">
    <source>
        <dbReference type="ARBA" id="ARBA00023315"/>
    </source>
</evidence>
<dbReference type="InterPro" id="IPR008220">
    <property type="entry name" value="HAT_MetX-like"/>
</dbReference>
<keyword evidence="3 7" id="KW-0028">Amino-acid biosynthesis</keyword>
<dbReference type="PANTHER" id="PTHR32268">
    <property type="entry name" value="HOMOSERINE O-ACETYLTRANSFERASE"/>
    <property type="match status" value="1"/>
</dbReference>
<comment type="caution">
    <text evidence="7">Lacks conserved residue(s) required for the propagation of feature annotation.</text>
</comment>
<comment type="similarity">
    <text evidence="7">Belongs to the AB hydrolase superfamily. MetX family.</text>
</comment>
<feature type="domain" description="AB hydrolase-1" evidence="9">
    <location>
        <begin position="26"/>
        <end position="332"/>
    </location>
</feature>
<proteinExistence type="inferred from homology"/>
<feature type="binding site" evidence="7">
    <location>
        <position position="328"/>
    </location>
    <ligand>
        <name>substrate</name>
    </ligand>
</feature>